<dbReference type="GO" id="GO:0003677">
    <property type="term" value="F:DNA binding"/>
    <property type="evidence" value="ECO:0007669"/>
    <property type="project" value="UniProtKB-KW"/>
</dbReference>
<dbReference type="GO" id="GO:1902208">
    <property type="term" value="P:regulation of bacterial-type flagellum assembly"/>
    <property type="evidence" value="ECO:0007669"/>
    <property type="project" value="InterPro"/>
</dbReference>
<evidence type="ECO:0000256" key="2">
    <source>
        <dbReference type="ARBA" id="ARBA00022723"/>
    </source>
</evidence>
<keyword evidence="8" id="KW-0804">Transcription</keyword>
<protein>
    <submittedName>
        <fullName evidence="9">Uncharacterized protein</fullName>
    </submittedName>
</protein>
<name>A0A3A6U5R2_9GAMM</name>
<keyword evidence="10" id="KW-1185">Reference proteome</keyword>
<accession>A0A3A6U5R2</accession>
<dbReference type="AlphaFoldDB" id="A0A3A6U5R2"/>
<reference evidence="9 10" key="1">
    <citation type="submission" date="2018-09" db="EMBL/GenBank/DDBJ databases">
        <title>Phylogeny of the Shewanellaceae, and recommendation for two new genera, Pseudoshewanella and Parashewanella.</title>
        <authorList>
            <person name="Wang G."/>
        </authorList>
    </citation>
    <scope>NUCLEOTIDE SEQUENCE [LARGE SCALE GENOMIC DNA]</scope>
    <source>
        <strain evidence="9 10">KCTC 22492</strain>
    </source>
</reference>
<dbReference type="GO" id="GO:0045893">
    <property type="term" value="P:positive regulation of DNA-templated transcription"/>
    <property type="evidence" value="ECO:0007669"/>
    <property type="project" value="InterPro"/>
</dbReference>
<evidence type="ECO:0000256" key="8">
    <source>
        <dbReference type="ARBA" id="ARBA00023163"/>
    </source>
</evidence>
<evidence type="ECO:0000256" key="5">
    <source>
        <dbReference type="ARBA" id="ARBA00023015"/>
    </source>
</evidence>
<proteinExistence type="predicted"/>
<dbReference type="EMBL" id="QYYH01000001">
    <property type="protein sequence ID" value="RJY19549.1"/>
    <property type="molecule type" value="Genomic_DNA"/>
</dbReference>
<dbReference type="GO" id="GO:0046872">
    <property type="term" value="F:metal ion binding"/>
    <property type="evidence" value="ECO:0007669"/>
    <property type="project" value="UniProtKB-KW"/>
</dbReference>
<evidence type="ECO:0000256" key="6">
    <source>
        <dbReference type="ARBA" id="ARBA00023125"/>
    </source>
</evidence>
<keyword evidence="3" id="KW-1005">Bacterial flagellum biogenesis</keyword>
<evidence type="ECO:0000256" key="7">
    <source>
        <dbReference type="ARBA" id="ARBA00023159"/>
    </source>
</evidence>
<dbReference type="GO" id="GO:0044781">
    <property type="term" value="P:bacterial-type flagellum organization"/>
    <property type="evidence" value="ECO:0007669"/>
    <property type="project" value="UniProtKB-KW"/>
</dbReference>
<evidence type="ECO:0000256" key="1">
    <source>
        <dbReference type="ARBA" id="ARBA00022490"/>
    </source>
</evidence>
<keyword evidence="5" id="KW-0805">Transcription regulation</keyword>
<dbReference type="Pfam" id="PF05280">
    <property type="entry name" value="FlhC"/>
    <property type="match status" value="1"/>
</dbReference>
<evidence type="ECO:0000313" key="10">
    <source>
        <dbReference type="Proteomes" id="UP000273022"/>
    </source>
</evidence>
<keyword evidence="6" id="KW-0238">DNA-binding</keyword>
<evidence type="ECO:0000256" key="3">
    <source>
        <dbReference type="ARBA" id="ARBA00022795"/>
    </source>
</evidence>
<keyword evidence="7" id="KW-0010">Activator</keyword>
<evidence type="ECO:0000313" key="9">
    <source>
        <dbReference type="EMBL" id="RJY19549.1"/>
    </source>
</evidence>
<keyword evidence="4" id="KW-0862">Zinc</keyword>
<organism evidence="9 10">
    <name type="scientific">Parashewanella spongiae</name>
    <dbReference type="NCBI Taxonomy" id="342950"/>
    <lineage>
        <taxon>Bacteria</taxon>
        <taxon>Pseudomonadati</taxon>
        <taxon>Pseudomonadota</taxon>
        <taxon>Gammaproteobacteria</taxon>
        <taxon>Alteromonadales</taxon>
        <taxon>Shewanellaceae</taxon>
        <taxon>Parashewanella</taxon>
    </lineage>
</organism>
<dbReference type="OrthoDB" id="5570801at2"/>
<evidence type="ECO:0000256" key="4">
    <source>
        <dbReference type="ARBA" id="ARBA00022833"/>
    </source>
</evidence>
<keyword evidence="1" id="KW-0963">Cytoplasm</keyword>
<dbReference type="Proteomes" id="UP000273022">
    <property type="component" value="Unassembled WGS sequence"/>
</dbReference>
<keyword evidence="2" id="KW-0479">Metal-binding</keyword>
<dbReference type="RefSeq" id="WP_121851629.1">
    <property type="nucleotide sequence ID" value="NZ_CP037952.1"/>
</dbReference>
<dbReference type="SUPFAM" id="SSF160930">
    <property type="entry name" value="FlhC-like"/>
    <property type="match status" value="1"/>
</dbReference>
<gene>
    <name evidence="9" type="ORF">D5R81_00135</name>
</gene>
<comment type="caution">
    <text evidence="9">The sequence shown here is derived from an EMBL/GenBank/DDBJ whole genome shotgun (WGS) entry which is preliminary data.</text>
</comment>
<sequence>MNLLQKSSQTLRAAELIKCGFKTNIVVQDTGLSSNLIRTLYKEVQGESPKAGQLPSPASILATIQSLAHASIVIENYIELVESDTVRVDINALIQANKQYRTILKKNRELELTKELTINECWVLIRGLQAKQVKLHHCDNGHFFITTPKQRTLPTCPFCQLHQH</sequence>
<dbReference type="InterPro" id="IPR007944">
    <property type="entry name" value="FlhC"/>
</dbReference>